<dbReference type="PROSITE" id="PS00165">
    <property type="entry name" value="DEHYDRATASE_SER_THR"/>
    <property type="match status" value="1"/>
</dbReference>
<evidence type="ECO:0000313" key="16">
    <source>
        <dbReference type="Proteomes" id="UP000218069"/>
    </source>
</evidence>
<dbReference type="SUPFAM" id="SSF53686">
    <property type="entry name" value="Tryptophan synthase beta subunit-like PLP-dependent enzymes"/>
    <property type="match status" value="1"/>
</dbReference>
<sequence length="480" mass="52870">MRYQSTRGNSPQQSFLEILLGGLAPDGGLYLPTEYPQVTTAQLDSWRGLPYADLAYEVLSLYCTDIPENDLRALLRKTYTAEVYCNGRPQDNAQDITPLHWLGEEQGTRIGLLSLSNGPTLAFKDMAMQFLGNLFEYALKQTGQKLNILGATSGDTGSAAEYAIRGKEGIKVFMLSPRGKMSAFQAAQMYSLQDPNIFNLAVDGVFDDCQDIVKAVSNDHAFKLKSEIGTVNSINWGRVVAQVVYYFQGYLLATKTSTEKVSFTVPSGNFGNICAGHIARMMGLPIAHLVAATNENDVLDEFFRTGVYRARKSAETLHTSSPSMDISKASNFERFVYDLLSQDGKATAEMFKQVDAVGGFDISKEAIFKDIGKYGFQSGRSSHQNRIETIQDIDQRYGVMIDTHTADGVKVARDHLQAGIPMIVLETALPIKFEETIELALGRPAECPAAFKDIKSKPQRVENIAADVMQVKAFITAHLT</sequence>
<dbReference type="Pfam" id="PF14821">
    <property type="entry name" value="Thr_synth_N"/>
    <property type="match status" value="1"/>
</dbReference>
<dbReference type="InterPro" id="IPR036052">
    <property type="entry name" value="TrpB-like_PALP_sf"/>
</dbReference>
<evidence type="ECO:0000256" key="7">
    <source>
        <dbReference type="ARBA" id="ARBA00022697"/>
    </source>
</evidence>
<dbReference type="InterPro" id="IPR004450">
    <property type="entry name" value="Thr_synthase-like"/>
</dbReference>
<comment type="similarity">
    <text evidence="3">Belongs to the threonine synthase family.</text>
</comment>
<evidence type="ECO:0000256" key="3">
    <source>
        <dbReference type="ARBA" id="ARBA00005517"/>
    </source>
</evidence>
<dbReference type="NCBIfam" id="TIGR00260">
    <property type="entry name" value="thrC"/>
    <property type="match status" value="1"/>
</dbReference>
<dbReference type="InterPro" id="IPR000634">
    <property type="entry name" value="Ser/Thr_deHydtase_PyrdxlP-BS"/>
</dbReference>
<dbReference type="RefSeq" id="WP_096672302.1">
    <property type="nucleotide sequence ID" value="NZ_OANS01000001.1"/>
</dbReference>
<evidence type="ECO:0000256" key="10">
    <source>
        <dbReference type="ARBA" id="ARBA00049144"/>
    </source>
</evidence>
<evidence type="ECO:0000256" key="2">
    <source>
        <dbReference type="ARBA" id="ARBA00004979"/>
    </source>
</evidence>
<feature type="domain" description="Tryptophan synthase beta chain-like PALP" evidence="13">
    <location>
        <begin position="97"/>
        <end position="339"/>
    </location>
</feature>
<dbReference type="InterPro" id="IPR051166">
    <property type="entry name" value="Threonine_Synthase"/>
</dbReference>
<organism evidence="15 16">
    <name type="scientific">Polynucleobacter meluiroseus</name>
    <dbReference type="NCBI Taxonomy" id="1938814"/>
    <lineage>
        <taxon>Bacteria</taxon>
        <taxon>Pseudomonadati</taxon>
        <taxon>Pseudomonadota</taxon>
        <taxon>Betaproteobacteria</taxon>
        <taxon>Burkholderiales</taxon>
        <taxon>Burkholderiaceae</taxon>
        <taxon>Polynucleobacter</taxon>
    </lineage>
</organism>
<dbReference type="InterPro" id="IPR001926">
    <property type="entry name" value="TrpB-like_PALP"/>
</dbReference>
<accession>A0A240E190</accession>
<dbReference type="CDD" id="cd01560">
    <property type="entry name" value="Thr-synth_2"/>
    <property type="match status" value="1"/>
</dbReference>
<dbReference type="InterPro" id="IPR029144">
    <property type="entry name" value="Thr_synth_N"/>
</dbReference>
<proteinExistence type="inferred from homology"/>
<evidence type="ECO:0000256" key="11">
    <source>
        <dbReference type="NCBIfam" id="TIGR00260"/>
    </source>
</evidence>
<keyword evidence="8 12" id="KW-0663">Pyridoxal phosphate</keyword>
<keyword evidence="16" id="KW-1185">Reference proteome</keyword>
<dbReference type="InterPro" id="IPR037158">
    <property type="entry name" value="Thr_synth_N_sf"/>
</dbReference>
<dbReference type="EMBL" id="OANS01000001">
    <property type="protein sequence ID" value="SNX28236.1"/>
    <property type="molecule type" value="Genomic_DNA"/>
</dbReference>
<dbReference type="UniPathway" id="UPA00050">
    <property type="reaction ID" value="UER00065"/>
</dbReference>
<reference evidence="16" key="1">
    <citation type="submission" date="2017-08" db="EMBL/GenBank/DDBJ databases">
        <authorList>
            <person name="Varghese N."/>
            <person name="Submissions S."/>
        </authorList>
    </citation>
    <scope>NUCLEOTIDE SEQUENCE [LARGE SCALE GENOMIC DNA]</scope>
    <source>
        <strain evidence="16">AP-Melu-1000-B4</strain>
    </source>
</reference>
<dbReference type="Gene3D" id="3.90.1380.10">
    <property type="entry name" value="Threonine synthase, N-terminal domain"/>
    <property type="match status" value="1"/>
</dbReference>
<dbReference type="GO" id="GO:0030170">
    <property type="term" value="F:pyridoxal phosphate binding"/>
    <property type="evidence" value="ECO:0007669"/>
    <property type="project" value="InterPro"/>
</dbReference>
<feature type="modified residue" description="N6-(pyridoxal phosphate)lysine" evidence="12">
    <location>
        <position position="124"/>
    </location>
</feature>
<evidence type="ECO:0000256" key="6">
    <source>
        <dbReference type="ARBA" id="ARBA00022605"/>
    </source>
</evidence>
<keyword evidence="6" id="KW-0028">Amino-acid biosynthesis</keyword>
<evidence type="ECO:0000256" key="8">
    <source>
        <dbReference type="ARBA" id="ARBA00022898"/>
    </source>
</evidence>
<evidence type="ECO:0000256" key="12">
    <source>
        <dbReference type="PIRSR" id="PIRSR604450-51"/>
    </source>
</evidence>
<protein>
    <recommendedName>
        <fullName evidence="5 11">Threonine synthase</fullName>
        <ecNumber evidence="4 11">4.2.3.1</ecNumber>
    </recommendedName>
</protein>
<gene>
    <name evidence="15" type="ORF">SAMN06295945_0560</name>
</gene>
<evidence type="ECO:0000313" key="15">
    <source>
        <dbReference type="EMBL" id="SNX28236.1"/>
    </source>
</evidence>
<dbReference type="PANTHER" id="PTHR42690:SF1">
    <property type="entry name" value="THREONINE SYNTHASE-LIKE 2"/>
    <property type="match status" value="1"/>
</dbReference>
<feature type="domain" description="Threonine synthase N-terminal" evidence="14">
    <location>
        <begin position="2"/>
        <end position="79"/>
    </location>
</feature>
<dbReference type="PANTHER" id="PTHR42690">
    <property type="entry name" value="THREONINE SYNTHASE FAMILY MEMBER"/>
    <property type="match status" value="1"/>
</dbReference>
<dbReference type="OrthoDB" id="9763107at2"/>
<evidence type="ECO:0000256" key="5">
    <source>
        <dbReference type="ARBA" id="ARBA00018679"/>
    </source>
</evidence>
<evidence type="ECO:0000259" key="14">
    <source>
        <dbReference type="Pfam" id="PF14821"/>
    </source>
</evidence>
<keyword evidence="9" id="KW-0456">Lyase</keyword>
<dbReference type="AlphaFoldDB" id="A0A240E190"/>
<dbReference type="GO" id="GO:0004795">
    <property type="term" value="F:threonine synthase activity"/>
    <property type="evidence" value="ECO:0007669"/>
    <property type="project" value="UniProtKB-UniRule"/>
</dbReference>
<keyword evidence="7" id="KW-0791">Threonine biosynthesis</keyword>
<dbReference type="EC" id="4.2.3.1" evidence="4 11"/>
<name>A0A240E190_9BURK</name>
<evidence type="ECO:0000259" key="13">
    <source>
        <dbReference type="Pfam" id="PF00291"/>
    </source>
</evidence>
<dbReference type="GO" id="GO:0009088">
    <property type="term" value="P:threonine biosynthetic process"/>
    <property type="evidence" value="ECO:0007669"/>
    <property type="project" value="UniProtKB-UniRule"/>
</dbReference>
<comment type="catalytic activity">
    <reaction evidence="10">
        <text>O-phospho-L-homoserine + H2O = L-threonine + phosphate</text>
        <dbReference type="Rhea" id="RHEA:10840"/>
        <dbReference type="ChEBI" id="CHEBI:15377"/>
        <dbReference type="ChEBI" id="CHEBI:43474"/>
        <dbReference type="ChEBI" id="CHEBI:57590"/>
        <dbReference type="ChEBI" id="CHEBI:57926"/>
        <dbReference type="EC" id="4.2.3.1"/>
    </reaction>
</comment>
<comment type="cofactor">
    <cofactor evidence="1 12">
        <name>pyridoxal 5'-phosphate</name>
        <dbReference type="ChEBI" id="CHEBI:597326"/>
    </cofactor>
</comment>
<evidence type="ECO:0000256" key="1">
    <source>
        <dbReference type="ARBA" id="ARBA00001933"/>
    </source>
</evidence>
<dbReference type="Proteomes" id="UP000218069">
    <property type="component" value="Unassembled WGS sequence"/>
</dbReference>
<dbReference type="Gene3D" id="3.40.50.1100">
    <property type="match status" value="2"/>
</dbReference>
<comment type="pathway">
    <text evidence="2">Amino-acid biosynthesis; L-threonine biosynthesis; L-threonine from L-aspartate: step 5/5.</text>
</comment>
<evidence type="ECO:0000256" key="9">
    <source>
        <dbReference type="ARBA" id="ARBA00023239"/>
    </source>
</evidence>
<dbReference type="Pfam" id="PF00291">
    <property type="entry name" value="PALP"/>
    <property type="match status" value="1"/>
</dbReference>
<evidence type="ECO:0000256" key="4">
    <source>
        <dbReference type="ARBA" id="ARBA00013028"/>
    </source>
</evidence>
<dbReference type="Pfam" id="PF24857">
    <property type="entry name" value="THR4_C"/>
    <property type="match status" value="1"/>
</dbReference>